<feature type="region of interest" description="Disordered" evidence="1">
    <location>
        <begin position="179"/>
        <end position="231"/>
    </location>
</feature>
<protein>
    <submittedName>
        <fullName evidence="4">Conserved plasma membrane protein</fullName>
    </submittedName>
</protein>
<feature type="transmembrane region" description="Helical" evidence="2">
    <location>
        <begin position="139"/>
        <end position="164"/>
    </location>
</feature>
<feature type="transmembrane region" description="Helical" evidence="2">
    <location>
        <begin position="64"/>
        <end position="81"/>
    </location>
</feature>
<dbReference type="WBParaSite" id="maker-uti_cns_0008917-snap-gene-0.8-mRNA-1">
    <property type="protein sequence ID" value="maker-uti_cns_0008917-snap-gene-0.8-mRNA-1"/>
    <property type="gene ID" value="maker-uti_cns_0008917-snap-gene-0.8"/>
</dbReference>
<keyword evidence="2" id="KW-1133">Transmembrane helix</keyword>
<proteinExistence type="predicted"/>
<accession>A0A1I8HZJ4</accession>
<dbReference type="Proteomes" id="UP000095280">
    <property type="component" value="Unplaced"/>
</dbReference>
<keyword evidence="2" id="KW-0812">Transmembrane</keyword>
<evidence type="ECO:0000256" key="2">
    <source>
        <dbReference type="SAM" id="Phobius"/>
    </source>
</evidence>
<reference evidence="4" key="1">
    <citation type="submission" date="2016-11" db="UniProtKB">
        <authorList>
            <consortium name="WormBaseParasite"/>
        </authorList>
    </citation>
    <scope>IDENTIFICATION</scope>
</reference>
<keyword evidence="3" id="KW-1185">Reference proteome</keyword>
<keyword evidence="2" id="KW-0472">Membrane</keyword>
<evidence type="ECO:0000313" key="4">
    <source>
        <dbReference type="WBParaSite" id="maker-uti_cns_0008917-snap-gene-0.8-mRNA-1"/>
    </source>
</evidence>
<organism evidence="3 4">
    <name type="scientific">Macrostomum lignano</name>
    <dbReference type="NCBI Taxonomy" id="282301"/>
    <lineage>
        <taxon>Eukaryota</taxon>
        <taxon>Metazoa</taxon>
        <taxon>Spiralia</taxon>
        <taxon>Lophotrochozoa</taxon>
        <taxon>Platyhelminthes</taxon>
        <taxon>Rhabditophora</taxon>
        <taxon>Macrostomorpha</taxon>
        <taxon>Macrostomida</taxon>
        <taxon>Macrostomidae</taxon>
        <taxon>Macrostomum</taxon>
    </lineage>
</organism>
<evidence type="ECO:0000256" key="1">
    <source>
        <dbReference type="SAM" id="MobiDB-lite"/>
    </source>
</evidence>
<sequence>CALSSSKVCFSEFPAQQTFSTVSHLNNERKANNSGSAELKTFSANFRDLVVSSRRESQSSRMRSCSVLLLLILVGTFLTYADSSLCTVFISGKRANVTCKKPDPYCCRLSSGASYYYCCDDCDQSTESGDCGSSNYWKYLGYAVSGLALLVAMAGLSCCLAKAVKSACCKHRSSVGDSTATRAARGSPDYPRNDARPAPELQQPAAKPPGYYELFPVSPPPAYEAERPENA</sequence>
<name>A0A1I8HZJ4_9PLAT</name>
<evidence type="ECO:0000313" key="3">
    <source>
        <dbReference type="Proteomes" id="UP000095280"/>
    </source>
</evidence>
<dbReference type="AlphaFoldDB" id="A0A1I8HZJ4"/>